<dbReference type="HOGENOM" id="CLU_032612_3_0_1"/>
<dbReference type="SUPFAM" id="SSF74924">
    <property type="entry name" value="Cap-Gly domain"/>
    <property type="match status" value="1"/>
</dbReference>
<dbReference type="PROSITE" id="PS51329">
    <property type="entry name" value="C_CAP_COFACTOR_C"/>
    <property type="match status" value="1"/>
</dbReference>
<dbReference type="Pfam" id="PF07986">
    <property type="entry name" value="TBCC"/>
    <property type="match status" value="1"/>
</dbReference>
<dbReference type="GO" id="GO:0005737">
    <property type="term" value="C:cytoplasm"/>
    <property type="evidence" value="ECO:0007669"/>
    <property type="project" value="UniProtKB-SubCell"/>
</dbReference>
<sequence>MPETDRYSVGRRCEVLTNKPSKSRLRASIRRYGVIAYTGPVSSLPEGVWIGVRLDQASGRNDGTAEGIRYFDCHDCHGIFVRPENIRFIEDDDSPSSFPQRCDSQKATESNSSKPQSRAGCAQEFWKEFNAKEIRIRQNIDICIEKSGSNQATFEKLMSLVADMKEAAARAASLYLSPYDIRQTNLILTRIIELIEKARTIFAPRKQFTFRTARRKRTERIAIKEAKNNKANEVNAKIEVSKTDNHSETFISENELTISDKQDEVIFLDESTFSLYNDSEVPQDRNIMKDLNLTRLKNCTICITVETSAIRAHDLDNCRLLIGPVYGSIWLHQCHKSTFVIACRQLRVHWSVGCTFLVRLSSHPIIENCTQMIFRPYNLHYDGLKEALHRISLEKENGFWAKVNDFNWHRSQQSPNWSLQWDSKQQNQIKQLVPSSLASRVCLR</sequence>
<dbReference type="PANTHER" id="PTHR15139">
    <property type="entry name" value="TUBULIN FOLDING COFACTOR C"/>
    <property type="match status" value="1"/>
</dbReference>
<dbReference type="InterPro" id="IPR006599">
    <property type="entry name" value="CARP_motif"/>
</dbReference>
<keyword evidence="5" id="KW-0143">Chaperone</keyword>
<dbReference type="AlphaFoldDB" id="F0W9G1"/>
<organism evidence="10">
    <name type="scientific">Albugo laibachii Nc14</name>
    <dbReference type="NCBI Taxonomy" id="890382"/>
    <lineage>
        <taxon>Eukaryota</taxon>
        <taxon>Sar</taxon>
        <taxon>Stramenopiles</taxon>
        <taxon>Oomycota</taxon>
        <taxon>Peronosporomycetes</taxon>
        <taxon>Albuginales</taxon>
        <taxon>Albuginaceae</taxon>
        <taxon>Albugo</taxon>
    </lineage>
</organism>
<dbReference type="PANTHER" id="PTHR15139:SF0">
    <property type="entry name" value="TUBULIN-SPECIFIC CHAPERONE C"/>
    <property type="match status" value="1"/>
</dbReference>
<comment type="subcellular location">
    <subcellularLocation>
        <location evidence="1">Cytoplasm</location>
    </subcellularLocation>
</comment>
<evidence type="ECO:0000256" key="3">
    <source>
        <dbReference type="ARBA" id="ARBA00022490"/>
    </source>
</evidence>
<feature type="domain" description="C-CAP/cofactor C-like" evidence="9">
    <location>
        <begin position="243"/>
        <end position="408"/>
    </location>
</feature>
<dbReference type="InterPro" id="IPR027684">
    <property type="entry name" value="TBCC"/>
</dbReference>
<keyword evidence="3" id="KW-0963">Cytoplasm</keyword>
<dbReference type="Gene3D" id="2.30.30.190">
    <property type="entry name" value="CAP Gly-rich-like domain"/>
    <property type="match status" value="1"/>
</dbReference>
<protein>
    <submittedName>
        <fullName evidence="10">Tubulinspecific chaperone C putative</fullName>
    </submittedName>
</protein>
<dbReference type="InterPro" id="IPR031925">
    <property type="entry name" value="TBCC_N"/>
</dbReference>
<dbReference type="InterPro" id="IPR017901">
    <property type="entry name" value="C-CAP_CF_C-like"/>
</dbReference>
<feature type="compositionally biased region" description="Polar residues" evidence="7">
    <location>
        <begin position="105"/>
        <end position="116"/>
    </location>
</feature>
<proteinExistence type="inferred from homology"/>
<evidence type="ECO:0000259" key="9">
    <source>
        <dbReference type="PROSITE" id="PS51329"/>
    </source>
</evidence>
<reference evidence="10" key="2">
    <citation type="submission" date="2011-02" db="EMBL/GenBank/DDBJ databases">
        <authorList>
            <person name="MacLean D."/>
        </authorList>
    </citation>
    <scope>NUCLEOTIDE SEQUENCE</scope>
</reference>
<dbReference type="Gene3D" id="1.20.58.1250">
    <property type="entry name" value="Tubulin Binding Cofactor C, N-terminal domain"/>
    <property type="match status" value="1"/>
</dbReference>
<dbReference type="InterPro" id="IPR012945">
    <property type="entry name" value="Tubulin-bd_cofactor_C_dom"/>
</dbReference>
<evidence type="ECO:0000256" key="1">
    <source>
        <dbReference type="ARBA" id="ARBA00004496"/>
    </source>
</evidence>
<dbReference type="Pfam" id="PF16752">
    <property type="entry name" value="TBCC_N"/>
    <property type="match status" value="1"/>
</dbReference>
<evidence type="ECO:0000256" key="5">
    <source>
        <dbReference type="ARBA" id="ARBA00023186"/>
    </source>
</evidence>
<dbReference type="SMART" id="SM01052">
    <property type="entry name" value="CAP_GLY"/>
    <property type="match status" value="1"/>
</dbReference>
<dbReference type="GO" id="GO:0007023">
    <property type="term" value="P:post-chaperonin tubulin folding pathway"/>
    <property type="evidence" value="ECO:0007669"/>
    <property type="project" value="InterPro"/>
</dbReference>
<dbReference type="InterPro" id="IPR038397">
    <property type="entry name" value="TBCC_N_sf"/>
</dbReference>
<comment type="subunit">
    <text evidence="6">Supercomplex made of cofactors A to E. Cofactors A and D function by capturing and stabilizing tubulin in a quasi-native conformation. Cofactor E binds to the cofactor D-tubulin complex; interaction with cofactor C then causes the release of tubulin polypeptides that are committed to the native state.</text>
</comment>
<name>F0W9G1_9STRA</name>
<evidence type="ECO:0000256" key="2">
    <source>
        <dbReference type="ARBA" id="ARBA00008848"/>
    </source>
</evidence>
<dbReference type="SMART" id="SM00673">
    <property type="entry name" value="CARP"/>
    <property type="match status" value="2"/>
</dbReference>
<dbReference type="InterPro" id="IPR016098">
    <property type="entry name" value="CAP/MinC_C"/>
</dbReference>
<dbReference type="PROSITE" id="PS50245">
    <property type="entry name" value="CAP_GLY_2"/>
    <property type="match status" value="1"/>
</dbReference>
<accession>F0W9G1</accession>
<dbReference type="InterPro" id="IPR036859">
    <property type="entry name" value="CAP-Gly_dom_sf"/>
</dbReference>
<dbReference type="GO" id="GO:0007021">
    <property type="term" value="P:tubulin complex assembly"/>
    <property type="evidence" value="ECO:0007669"/>
    <property type="project" value="TreeGrafter"/>
</dbReference>
<feature type="region of interest" description="Disordered" evidence="7">
    <location>
        <begin position="91"/>
        <end position="117"/>
    </location>
</feature>
<dbReference type="GO" id="GO:0015631">
    <property type="term" value="F:tubulin binding"/>
    <property type="evidence" value="ECO:0007669"/>
    <property type="project" value="InterPro"/>
</dbReference>
<reference evidence="10" key="1">
    <citation type="journal article" date="2011" name="PLoS Biol.">
        <title>Gene gain and loss during evolution of obligate parasitism in the white rust pathogen of Arabidopsis thaliana.</title>
        <authorList>
            <person name="Kemen E."/>
            <person name="Gardiner A."/>
            <person name="Schultz-Larsen T."/>
            <person name="Kemen A.C."/>
            <person name="Balmuth A.L."/>
            <person name="Robert-Seilaniantz A."/>
            <person name="Bailey K."/>
            <person name="Holub E."/>
            <person name="Studholme D.J."/>
            <person name="Maclean D."/>
            <person name="Jones J.D."/>
        </authorList>
    </citation>
    <scope>NUCLEOTIDE SEQUENCE</scope>
</reference>
<comment type="similarity">
    <text evidence="2">Belongs to the TBCC family.</text>
</comment>
<evidence type="ECO:0000256" key="7">
    <source>
        <dbReference type="SAM" id="MobiDB-lite"/>
    </source>
</evidence>
<keyword evidence="4" id="KW-0007">Acetylation</keyword>
<evidence type="ECO:0000259" key="8">
    <source>
        <dbReference type="PROSITE" id="PS50245"/>
    </source>
</evidence>
<feature type="domain" description="CAP-Gly" evidence="8">
    <location>
        <begin position="40"/>
        <end position="82"/>
    </location>
</feature>
<dbReference type="InterPro" id="IPR000938">
    <property type="entry name" value="CAP-Gly_domain"/>
</dbReference>
<gene>
    <name evidence="10" type="primary">AlNc14C40G3420</name>
    <name evidence="10" type="ORF">ALNC14_039180</name>
</gene>
<dbReference type="EMBL" id="FR824085">
    <property type="protein sequence ID" value="CCA17775.1"/>
    <property type="molecule type" value="Genomic_DNA"/>
</dbReference>
<evidence type="ECO:0000256" key="6">
    <source>
        <dbReference type="ARBA" id="ARBA00026055"/>
    </source>
</evidence>
<dbReference type="Pfam" id="PF01302">
    <property type="entry name" value="CAP_GLY"/>
    <property type="match status" value="1"/>
</dbReference>
<dbReference type="Gene3D" id="2.160.20.70">
    <property type="match status" value="1"/>
</dbReference>
<evidence type="ECO:0000313" key="10">
    <source>
        <dbReference type="EMBL" id="CCA17775.1"/>
    </source>
</evidence>
<evidence type="ECO:0000256" key="4">
    <source>
        <dbReference type="ARBA" id="ARBA00022990"/>
    </source>
</evidence>